<dbReference type="Proteomes" id="UP001236569">
    <property type="component" value="Unassembled WGS sequence"/>
</dbReference>
<dbReference type="PROSITE" id="PS51186">
    <property type="entry name" value="GNAT"/>
    <property type="match status" value="1"/>
</dbReference>
<dbReference type="InterPro" id="IPR016181">
    <property type="entry name" value="Acyl_CoA_acyltransferase"/>
</dbReference>
<name>A0ABT6YGZ3_9BACT</name>
<feature type="domain" description="N-acetyltransferase" evidence="1">
    <location>
        <begin position="16"/>
        <end position="161"/>
    </location>
</feature>
<accession>A0ABT6YGZ3</accession>
<sequence>MEFIKKVGKEIESVFEDLAQLRIEVFHDYPYLYEGTLEYELEYLKTYANSEKGFLFAVYDQGQMVGATTAIPLKDETEEVQLPFIKEGFNLADIFYFGESILLKSYRGIGLGHRFFDEREIYAKANGFKITAFCSVDRGENHPLKPSEYRPNDIFWSKRGYIPQPHLVCEMSWLDIGEIYSTPKPLRFWIKHQDVIS</sequence>
<keyword evidence="3" id="KW-1185">Reference proteome</keyword>
<dbReference type="EMBL" id="JASHID010000001">
    <property type="protein sequence ID" value="MDI9862863.1"/>
    <property type="molecule type" value="Genomic_DNA"/>
</dbReference>
<organism evidence="2 3">
    <name type="scientific">Flectobacillus longus</name>
    <dbReference type="NCBI Taxonomy" id="2984207"/>
    <lineage>
        <taxon>Bacteria</taxon>
        <taxon>Pseudomonadati</taxon>
        <taxon>Bacteroidota</taxon>
        <taxon>Cytophagia</taxon>
        <taxon>Cytophagales</taxon>
        <taxon>Flectobacillaceae</taxon>
        <taxon>Flectobacillus</taxon>
    </lineage>
</organism>
<comment type="caution">
    <text evidence="2">The sequence shown here is derived from an EMBL/GenBank/DDBJ whole genome shotgun (WGS) entry which is preliminary data.</text>
</comment>
<dbReference type="RefSeq" id="WP_283368222.1">
    <property type="nucleotide sequence ID" value="NZ_JASHID010000001.1"/>
</dbReference>
<proteinExistence type="predicted"/>
<gene>
    <name evidence="2" type="ORF">QM480_00900</name>
</gene>
<evidence type="ECO:0000313" key="2">
    <source>
        <dbReference type="EMBL" id="MDI9862863.1"/>
    </source>
</evidence>
<evidence type="ECO:0000313" key="3">
    <source>
        <dbReference type="Proteomes" id="UP001236569"/>
    </source>
</evidence>
<dbReference type="SUPFAM" id="SSF55729">
    <property type="entry name" value="Acyl-CoA N-acyltransferases (Nat)"/>
    <property type="match status" value="1"/>
</dbReference>
<dbReference type="Gene3D" id="3.40.630.30">
    <property type="match status" value="1"/>
</dbReference>
<evidence type="ECO:0000259" key="1">
    <source>
        <dbReference type="PROSITE" id="PS51186"/>
    </source>
</evidence>
<dbReference type="InterPro" id="IPR000182">
    <property type="entry name" value="GNAT_dom"/>
</dbReference>
<protein>
    <submittedName>
        <fullName evidence="2">GNAT family N-acetyltransferase</fullName>
    </submittedName>
</protein>
<reference evidence="2 3" key="1">
    <citation type="submission" date="2023-05" db="EMBL/GenBank/DDBJ databases">
        <title>Novel species of genus Flectobacillus isolated from stream in China.</title>
        <authorList>
            <person name="Lu H."/>
        </authorList>
    </citation>
    <scope>NUCLEOTIDE SEQUENCE [LARGE SCALE GENOMIC DNA]</scope>
    <source>
        <strain evidence="2 3">DC10W</strain>
    </source>
</reference>